<keyword evidence="10" id="KW-1185">Reference proteome</keyword>
<organism evidence="9 10">
    <name type="scientific">Roseateles aquae</name>
    <dbReference type="NCBI Taxonomy" id="3077235"/>
    <lineage>
        <taxon>Bacteria</taxon>
        <taxon>Pseudomonadati</taxon>
        <taxon>Pseudomonadota</taxon>
        <taxon>Betaproteobacteria</taxon>
        <taxon>Burkholderiales</taxon>
        <taxon>Sphaerotilaceae</taxon>
        <taxon>Roseateles</taxon>
    </lineage>
</organism>
<keyword evidence="5 7" id="KW-1133">Transmembrane helix</keyword>
<keyword evidence="6 7" id="KW-0472">Membrane</keyword>
<evidence type="ECO:0000256" key="1">
    <source>
        <dbReference type="ARBA" id="ARBA00004651"/>
    </source>
</evidence>
<keyword evidence="3" id="KW-1003">Cell membrane</keyword>
<comment type="caution">
    <text evidence="9">The sequence shown here is derived from an EMBL/GenBank/DDBJ whole genome shotgun (WGS) entry which is preliminary data.</text>
</comment>
<dbReference type="Proteomes" id="UP001246372">
    <property type="component" value="Unassembled WGS sequence"/>
</dbReference>
<dbReference type="InterPro" id="IPR018076">
    <property type="entry name" value="T2SS_GspF_dom"/>
</dbReference>
<feature type="transmembrane region" description="Helical" evidence="7">
    <location>
        <begin position="379"/>
        <end position="400"/>
    </location>
</feature>
<gene>
    <name evidence="9" type="ORF">RQP53_05625</name>
</gene>
<dbReference type="PRINTS" id="PR00812">
    <property type="entry name" value="BCTERIALGSPF"/>
</dbReference>
<dbReference type="EMBL" id="JAVXZY010000002">
    <property type="protein sequence ID" value="MDT8998746.1"/>
    <property type="molecule type" value="Genomic_DNA"/>
</dbReference>
<dbReference type="RefSeq" id="WP_315649252.1">
    <property type="nucleotide sequence ID" value="NZ_JAVXZY010000002.1"/>
</dbReference>
<dbReference type="Gene3D" id="1.20.81.30">
    <property type="entry name" value="Type II secretion system (T2SS), domain F"/>
    <property type="match status" value="2"/>
</dbReference>
<dbReference type="Pfam" id="PF00482">
    <property type="entry name" value="T2SSF"/>
    <property type="match status" value="2"/>
</dbReference>
<evidence type="ECO:0000256" key="2">
    <source>
        <dbReference type="ARBA" id="ARBA00005745"/>
    </source>
</evidence>
<comment type="similarity">
    <text evidence="2">Belongs to the GSP F family.</text>
</comment>
<keyword evidence="4 7" id="KW-0812">Transmembrane</keyword>
<comment type="subcellular location">
    <subcellularLocation>
        <location evidence="1">Cell membrane</location>
        <topology evidence="1">Multi-pass membrane protein</topology>
    </subcellularLocation>
</comment>
<evidence type="ECO:0000256" key="7">
    <source>
        <dbReference type="SAM" id="Phobius"/>
    </source>
</evidence>
<feature type="domain" description="Type II secretion system protein GspF" evidence="8">
    <location>
        <begin position="276"/>
        <end position="398"/>
    </location>
</feature>
<evidence type="ECO:0000256" key="6">
    <source>
        <dbReference type="ARBA" id="ARBA00023136"/>
    </source>
</evidence>
<name>A0ABU3P849_9BURK</name>
<reference evidence="9" key="1">
    <citation type="submission" date="2023-09" db="EMBL/GenBank/DDBJ databases">
        <title>Paucibacter sp. APW11 Genome sequencing and assembly.</title>
        <authorList>
            <person name="Kim I."/>
        </authorList>
    </citation>
    <scope>NUCLEOTIDE SEQUENCE</scope>
    <source>
        <strain evidence="9">APW11</strain>
    </source>
</reference>
<evidence type="ECO:0000256" key="4">
    <source>
        <dbReference type="ARBA" id="ARBA00022692"/>
    </source>
</evidence>
<evidence type="ECO:0000259" key="8">
    <source>
        <dbReference type="Pfam" id="PF00482"/>
    </source>
</evidence>
<evidence type="ECO:0000313" key="9">
    <source>
        <dbReference type="EMBL" id="MDT8998746.1"/>
    </source>
</evidence>
<feature type="domain" description="Type II secretion system protein GspF" evidence="8">
    <location>
        <begin position="74"/>
        <end position="196"/>
    </location>
</feature>
<protein>
    <submittedName>
        <fullName evidence="9">Type II secretion system F family protein</fullName>
    </submittedName>
</protein>
<proteinExistence type="inferred from homology"/>
<feature type="transmembrane region" description="Helical" evidence="7">
    <location>
        <begin position="175"/>
        <end position="195"/>
    </location>
</feature>
<evidence type="ECO:0000256" key="5">
    <source>
        <dbReference type="ARBA" id="ARBA00022989"/>
    </source>
</evidence>
<dbReference type="InterPro" id="IPR003004">
    <property type="entry name" value="GspF/PilC"/>
</dbReference>
<evidence type="ECO:0000313" key="10">
    <source>
        <dbReference type="Proteomes" id="UP001246372"/>
    </source>
</evidence>
<dbReference type="PANTHER" id="PTHR30012">
    <property type="entry name" value="GENERAL SECRETION PATHWAY PROTEIN"/>
    <property type="match status" value="1"/>
</dbReference>
<evidence type="ECO:0000256" key="3">
    <source>
        <dbReference type="ARBA" id="ARBA00022475"/>
    </source>
</evidence>
<feature type="transmembrane region" description="Helical" evidence="7">
    <location>
        <begin position="215"/>
        <end position="241"/>
    </location>
</feature>
<sequence length="412" mass="44856">MQAFNWRGRNNRGELLSGTLDAEHADAVAAQLMAGGVIPIGISPAGNSVASPQTDWWAALRARPVNDEDCLTLTRQLYTLQKSGVPILRSLAGLQASTEHSALIALLQDLRMSLDQGRELATAMGRHPKVFGTFYVAMVRVGEMTGRLTEVFQRLGEHLEFELDIRARIKQALRYPIMVVVAMAIALIIINLFVLPKFAAVFEHFHADLPLMTRILLGFSAWTVRWWPALVVGTVIAAFAWRSALATPSGRYRWDRLKLRLPIAGPIVLKATLARFARSFSLASRSGVPISQAMVVVAQTVDNAFIAGRIEQMRAGVERGESISRCAAAAGVFTPIVLQMIAVGEETGELDNLMSEIADMYERETDYAIKGLSAAIEPILLLIIGCLVLVLALGVFLPLWDLGQAAMGRGAG</sequence>
<accession>A0ABU3P849</accession>
<dbReference type="InterPro" id="IPR042094">
    <property type="entry name" value="T2SS_GspF_sf"/>
</dbReference>
<dbReference type="PANTHER" id="PTHR30012:SF4">
    <property type="entry name" value="MSHA BIOGENESIS PROTEIN MSHG"/>
    <property type="match status" value="1"/>
</dbReference>